<keyword evidence="3" id="KW-1185">Reference proteome</keyword>
<feature type="signal peptide" evidence="1">
    <location>
        <begin position="1"/>
        <end position="20"/>
    </location>
</feature>
<keyword evidence="1" id="KW-0732">Signal</keyword>
<comment type="caution">
    <text evidence="2">The sequence shown here is derived from an EMBL/GenBank/DDBJ whole genome shotgun (WGS) entry which is preliminary data.</text>
</comment>
<evidence type="ECO:0000313" key="3">
    <source>
        <dbReference type="Proteomes" id="UP000220246"/>
    </source>
</evidence>
<dbReference type="STRING" id="1219032.GCA_001515545_03948"/>
<feature type="chain" id="PRO_5012811907" description="DUF2946 domain-containing protein" evidence="1">
    <location>
        <begin position="21"/>
        <end position="112"/>
    </location>
</feature>
<accession>A0A2A7US63</accession>
<name>A0A2A7US63_COMTR</name>
<dbReference type="EMBL" id="PDEA01000001">
    <property type="protein sequence ID" value="PEH87991.1"/>
    <property type="molecule type" value="Genomic_DNA"/>
</dbReference>
<evidence type="ECO:0000256" key="1">
    <source>
        <dbReference type="SAM" id="SignalP"/>
    </source>
</evidence>
<dbReference type="Proteomes" id="UP000220246">
    <property type="component" value="Unassembled WGS sequence"/>
</dbReference>
<evidence type="ECO:0000313" key="2">
    <source>
        <dbReference type="EMBL" id="PEH87991.1"/>
    </source>
</evidence>
<protein>
    <recommendedName>
        <fullName evidence="4">DUF2946 domain-containing protein</fullName>
    </recommendedName>
</protein>
<proteinExistence type="predicted"/>
<reference evidence="3" key="1">
    <citation type="submission" date="2017-09" db="EMBL/GenBank/DDBJ databases">
        <title>FDA dAtabase for Regulatory Grade micrObial Sequences (FDA-ARGOS): Supporting development and validation of Infectious Disease Dx tests.</title>
        <authorList>
            <person name="Minogue T."/>
            <person name="Wolcott M."/>
            <person name="Wasieloski L."/>
            <person name="Aguilar W."/>
            <person name="Moore D."/>
            <person name="Tallon L."/>
            <person name="Sadzewicz L."/>
            <person name="Ott S."/>
            <person name="Zhao X."/>
            <person name="Nagaraj S."/>
            <person name="Vavikolanu K."/>
            <person name="Aluvathingal J."/>
            <person name="Nadendla S."/>
            <person name="Sichtig H."/>
        </authorList>
    </citation>
    <scope>NUCLEOTIDE SEQUENCE [LARGE SCALE GENOMIC DNA]</scope>
    <source>
        <strain evidence="3">FDAARGOS_394</strain>
    </source>
</reference>
<gene>
    <name evidence="2" type="ORF">CRM82_04610</name>
</gene>
<sequence length="112" mass="11054">MLAAWLCVALGAALSPLARAQAGAGALEPLCGLDGARHWVASPAAQLLGDDAAAAAHGLDCPLCLPLLAPPPPVVGQHAALAPGMAPPAGLRSIPWVYRVAAALPARGPPHS</sequence>
<dbReference type="AlphaFoldDB" id="A0A2A7US63"/>
<organism evidence="2 3">
    <name type="scientific">Comamonas terrigena</name>
    <dbReference type="NCBI Taxonomy" id="32013"/>
    <lineage>
        <taxon>Bacteria</taxon>
        <taxon>Pseudomonadati</taxon>
        <taxon>Pseudomonadota</taxon>
        <taxon>Betaproteobacteria</taxon>
        <taxon>Burkholderiales</taxon>
        <taxon>Comamonadaceae</taxon>
        <taxon>Comamonas</taxon>
    </lineage>
</organism>
<evidence type="ECO:0008006" key="4">
    <source>
        <dbReference type="Google" id="ProtNLM"/>
    </source>
</evidence>